<evidence type="ECO:0000313" key="5">
    <source>
        <dbReference type="Proteomes" id="UP001278050"/>
    </source>
</evidence>
<reference evidence="2 5" key="2">
    <citation type="submission" date="2023-11" db="EMBL/GenBank/DDBJ databases">
        <title>MicrobeMod: A computational toolkit for identifying prokaryotic methylation and restriction-modification with nanopore sequencing.</title>
        <authorList>
            <person name="Crits-Christoph A."/>
            <person name="Kang S.C."/>
            <person name="Lee H."/>
            <person name="Ostrov N."/>
        </authorList>
    </citation>
    <scope>NUCLEOTIDE SEQUENCE [LARGE SCALE GENOMIC DNA]</scope>
    <source>
        <strain evidence="2 5">ATCC BAA-571</strain>
    </source>
</reference>
<reference evidence="3 4" key="1">
    <citation type="submission" date="2016-10" db="EMBL/GenBank/DDBJ databases">
        <authorList>
            <person name="de Groot N.N."/>
        </authorList>
    </citation>
    <scope>NUCLEOTIDE SEQUENCE [LARGE SCALE GENOMIC DNA]</scope>
    <source>
        <strain evidence="3 4">JCM 10630</strain>
    </source>
</reference>
<dbReference type="OrthoDB" id="9816043at2"/>
<evidence type="ECO:0000313" key="2">
    <source>
        <dbReference type="EMBL" id="MDX5995020.1"/>
    </source>
</evidence>
<keyword evidence="1" id="KW-1133">Transmembrane helix</keyword>
<keyword evidence="1" id="KW-0812">Transmembrane</keyword>
<organism evidence="3 4">
    <name type="scientific">Ectopseudomonas alcaliphila</name>
    <dbReference type="NCBI Taxonomy" id="101564"/>
    <lineage>
        <taxon>Bacteria</taxon>
        <taxon>Pseudomonadati</taxon>
        <taxon>Pseudomonadota</taxon>
        <taxon>Gammaproteobacteria</taxon>
        <taxon>Pseudomonadales</taxon>
        <taxon>Pseudomonadaceae</taxon>
        <taxon>Ectopseudomonas</taxon>
    </lineage>
</organism>
<keyword evidence="1" id="KW-0472">Membrane</keyword>
<dbReference type="RefSeq" id="WP_139203065.1">
    <property type="nucleotide sequence ID" value="NZ_CBCSET010000008.1"/>
</dbReference>
<gene>
    <name evidence="3" type="ORF">SAMN05216575_1092</name>
    <name evidence="2" type="ORF">SIM71_23385</name>
</gene>
<proteinExistence type="predicted"/>
<evidence type="ECO:0000256" key="1">
    <source>
        <dbReference type="SAM" id="Phobius"/>
    </source>
</evidence>
<dbReference type="EMBL" id="JAWXXP010000001">
    <property type="protein sequence ID" value="MDX5995020.1"/>
    <property type="molecule type" value="Genomic_DNA"/>
</dbReference>
<dbReference type="AlphaFoldDB" id="A0A1G7M980"/>
<accession>A0A1G7M980</accession>
<dbReference type="Gene3D" id="3.40.1000.10">
    <property type="entry name" value="Mog1/PsbP, alpha/beta/alpha sandwich"/>
    <property type="match status" value="1"/>
</dbReference>
<name>A0A1G7M980_9GAMM</name>
<evidence type="ECO:0000313" key="4">
    <source>
        <dbReference type="Proteomes" id="UP000182413"/>
    </source>
</evidence>
<evidence type="ECO:0000313" key="3">
    <source>
        <dbReference type="EMBL" id="SDF58328.1"/>
    </source>
</evidence>
<keyword evidence="5" id="KW-1185">Reference proteome</keyword>
<dbReference type="EMBL" id="FNAE01000009">
    <property type="protein sequence ID" value="SDF58328.1"/>
    <property type="molecule type" value="Genomic_DNA"/>
</dbReference>
<protein>
    <submittedName>
        <fullName evidence="3">Uncharacterized protein</fullName>
    </submittedName>
</protein>
<feature type="transmembrane region" description="Helical" evidence="1">
    <location>
        <begin position="55"/>
        <end position="74"/>
    </location>
</feature>
<sequence>MLYLEYSKFACPSCEGTIDVARNTQQDLIHRLEKPKPFLCPHCGAQVILDPKTTLFRAGLIGFILLPSLLLLVFGMTVAVWIAMFLSGMLLIYTLLSNKLVCVEEGKEQRMNKNSWSISIEPNWQMTEDSECITIYNDNGVGALQISSARKSSGMVTQEDLDFYNKPEWGVPEKCVAGEFSGQRYTFAKDGHYWTWWIVGKNSTLLRITYNCLSGNESFEDQSVKSMLNSLKYESA</sequence>
<dbReference type="Proteomes" id="UP000182413">
    <property type="component" value="Unassembled WGS sequence"/>
</dbReference>
<dbReference type="Proteomes" id="UP001278050">
    <property type="component" value="Unassembled WGS sequence"/>
</dbReference>